<reference evidence="2" key="1">
    <citation type="submission" date="2018-10" db="EMBL/GenBank/DDBJ databases">
        <title>Iterative Subtractive Binning of Freshwater Chronoseries Metagenomes Recovers Nearly Complete Genomes from over Four Hundred Novel Species.</title>
        <authorList>
            <person name="Rodriguez-R L.M."/>
            <person name="Tsementzi D."/>
            <person name="Luo C."/>
            <person name="Konstantinidis K.T."/>
        </authorList>
    </citation>
    <scope>NUCLEOTIDE SEQUENCE</scope>
    <source>
        <strain evidence="2">WB7_6_001</strain>
    </source>
</reference>
<dbReference type="GO" id="GO:0006355">
    <property type="term" value="P:regulation of DNA-templated transcription"/>
    <property type="evidence" value="ECO:0007669"/>
    <property type="project" value="InterPro"/>
</dbReference>
<sequence>MSLQRAIDLIVALRRHPEGLTTAQLSEALGVCSRTVRRYLSAWQMAGWVEAELGECGVKIWRVV</sequence>
<dbReference type="AlphaFoldDB" id="A0A964UZZ6"/>
<protein>
    <submittedName>
        <fullName evidence="2">HTH domain-containing protein</fullName>
    </submittedName>
</protein>
<gene>
    <name evidence="2" type="ORF">EBV32_03015</name>
</gene>
<dbReference type="GO" id="GO:0003677">
    <property type="term" value="F:DNA binding"/>
    <property type="evidence" value="ECO:0007669"/>
    <property type="project" value="InterPro"/>
</dbReference>
<dbReference type="Pfam" id="PF09339">
    <property type="entry name" value="HTH_IclR"/>
    <property type="match status" value="1"/>
</dbReference>
<dbReference type="SUPFAM" id="SSF46785">
    <property type="entry name" value="Winged helix' DNA-binding domain"/>
    <property type="match status" value="1"/>
</dbReference>
<evidence type="ECO:0000259" key="1">
    <source>
        <dbReference type="Pfam" id="PF09339"/>
    </source>
</evidence>
<dbReference type="InterPro" id="IPR005471">
    <property type="entry name" value="Tscrpt_reg_IclR_N"/>
</dbReference>
<evidence type="ECO:0000313" key="2">
    <source>
        <dbReference type="EMBL" id="NBN88045.1"/>
    </source>
</evidence>
<dbReference type="Proteomes" id="UP000713222">
    <property type="component" value="Unassembled WGS sequence"/>
</dbReference>
<accession>A0A964UZZ6</accession>
<comment type="caution">
    <text evidence="2">The sequence shown here is derived from an EMBL/GenBank/DDBJ whole genome shotgun (WGS) entry which is preliminary data.</text>
</comment>
<organism evidence="2 3">
    <name type="scientific">Candidatus Fonsibacter lacus</name>
    <dbReference type="NCBI Taxonomy" id="2576439"/>
    <lineage>
        <taxon>Bacteria</taxon>
        <taxon>Pseudomonadati</taxon>
        <taxon>Pseudomonadota</taxon>
        <taxon>Alphaproteobacteria</taxon>
        <taxon>Candidatus Pelagibacterales</taxon>
        <taxon>Candidatus Pelagibacterales incertae sedis</taxon>
        <taxon>Candidatus Fonsibacter</taxon>
    </lineage>
</organism>
<feature type="domain" description="HTH iclR-type" evidence="1">
    <location>
        <begin position="2"/>
        <end position="51"/>
    </location>
</feature>
<proteinExistence type="predicted"/>
<dbReference type="InterPro" id="IPR036388">
    <property type="entry name" value="WH-like_DNA-bd_sf"/>
</dbReference>
<name>A0A964UZZ6_9PROT</name>
<dbReference type="Gene3D" id="1.10.10.10">
    <property type="entry name" value="Winged helix-like DNA-binding domain superfamily/Winged helix DNA-binding domain"/>
    <property type="match status" value="1"/>
</dbReference>
<evidence type="ECO:0000313" key="3">
    <source>
        <dbReference type="Proteomes" id="UP000713222"/>
    </source>
</evidence>
<dbReference type="EMBL" id="RGET01000039">
    <property type="protein sequence ID" value="NBN88045.1"/>
    <property type="molecule type" value="Genomic_DNA"/>
</dbReference>
<dbReference type="InterPro" id="IPR036390">
    <property type="entry name" value="WH_DNA-bd_sf"/>
</dbReference>